<dbReference type="GO" id="GO:0003755">
    <property type="term" value="F:peptidyl-prolyl cis-trans isomerase activity"/>
    <property type="evidence" value="ECO:0007669"/>
    <property type="project" value="UniProtKB-KW"/>
</dbReference>
<evidence type="ECO:0000313" key="7">
    <source>
        <dbReference type="EMBL" id="TDQ47663.1"/>
    </source>
</evidence>
<feature type="chain" id="PRO_5020497342" description="peptidylprolyl isomerase" evidence="5">
    <location>
        <begin position="18"/>
        <end position="497"/>
    </location>
</feature>
<dbReference type="PROSITE" id="PS00170">
    <property type="entry name" value="CSA_PPIASE_1"/>
    <property type="match status" value="1"/>
</dbReference>
<dbReference type="Proteomes" id="UP000295375">
    <property type="component" value="Unassembled WGS sequence"/>
</dbReference>
<organism evidence="7 8">
    <name type="scientific">Permianibacter aggregans</name>
    <dbReference type="NCBI Taxonomy" id="1510150"/>
    <lineage>
        <taxon>Bacteria</taxon>
        <taxon>Pseudomonadati</taxon>
        <taxon>Pseudomonadota</taxon>
        <taxon>Gammaproteobacteria</taxon>
        <taxon>Pseudomonadales</taxon>
        <taxon>Pseudomonadaceae</taxon>
        <taxon>Permianibacter</taxon>
    </lineage>
</organism>
<dbReference type="InterPro" id="IPR044666">
    <property type="entry name" value="Cyclophilin_A-like"/>
</dbReference>
<dbReference type="AlphaFoldDB" id="A0A4R6UQ88"/>
<comment type="caution">
    <text evidence="7">The sequence shown here is derived from an EMBL/GenBank/DDBJ whole genome shotgun (WGS) entry which is preliminary data.</text>
</comment>
<dbReference type="InterPro" id="IPR029000">
    <property type="entry name" value="Cyclophilin-like_dom_sf"/>
</dbReference>
<comment type="similarity">
    <text evidence="1">Belongs to the cyclophilin-type PPIase family.</text>
</comment>
<dbReference type="GO" id="GO:0006457">
    <property type="term" value="P:protein folding"/>
    <property type="evidence" value="ECO:0007669"/>
    <property type="project" value="InterPro"/>
</dbReference>
<evidence type="ECO:0000259" key="6">
    <source>
        <dbReference type="PROSITE" id="PS50072"/>
    </source>
</evidence>
<keyword evidence="8" id="KW-1185">Reference proteome</keyword>
<evidence type="ECO:0000313" key="8">
    <source>
        <dbReference type="Proteomes" id="UP000295375"/>
    </source>
</evidence>
<dbReference type="PANTHER" id="PTHR45625:SF4">
    <property type="entry name" value="PEPTIDYLPROLYL ISOMERASE DOMAIN AND WD REPEAT-CONTAINING PROTEIN 1"/>
    <property type="match status" value="1"/>
</dbReference>
<dbReference type="Pfam" id="PF00160">
    <property type="entry name" value="Pro_isomerase"/>
    <property type="match status" value="1"/>
</dbReference>
<protein>
    <recommendedName>
        <fullName evidence="2">peptidylprolyl isomerase</fullName>
        <ecNumber evidence="2">5.2.1.8</ecNumber>
    </recommendedName>
</protein>
<dbReference type="EC" id="5.2.1.8" evidence="2"/>
<dbReference type="SUPFAM" id="SSF50891">
    <property type="entry name" value="Cyclophilin-like"/>
    <property type="match status" value="1"/>
</dbReference>
<dbReference type="SMART" id="SM00567">
    <property type="entry name" value="EZ_HEAT"/>
    <property type="match status" value="3"/>
</dbReference>
<reference evidence="7 8" key="1">
    <citation type="submission" date="2019-03" db="EMBL/GenBank/DDBJ databases">
        <title>Genomic Encyclopedia of Type Strains, Phase IV (KMG-IV): sequencing the most valuable type-strain genomes for metagenomic binning, comparative biology and taxonomic classification.</title>
        <authorList>
            <person name="Goeker M."/>
        </authorList>
    </citation>
    <scope>NUCLEOTIDE SEQUENCE [LARGE SCALE GENOMIC DNA]</scope>
    <source>
        <strain evidence="7 8">DSM 103792</strain>
    </source>
</reference>
<dbReference type="PANTHER" id="PTHR45625">
    <property type="entry name" value="PEPTIDYL-PROLYL CIS-TRANS ISOMERASE-RELATED"/>
    <property type="match status" value="1"/>
</dbReference>
<accession>A0A4R6UQ88</accession>
<keyword evidence="5" id="KW-0732">Signal</keyword>
<evidence type="ECO:0000256" key="2">
    <source>
        <dbReference type="ARBA" id="ARBA00013194"/>
    </source>
</evidence>
<dbReference type="PRINTS" id="PR00153">
    <property type="entry name" value="CSAPPISMRASE"/>
</dbReference>
<feature type="domain" description="PPIase cyclophilin-type" evidence="6">
    <location>
        <begin position="367"/>
        <end position="497"/>
    </location>
</feature>
<dbReference type="Gene3D" id="2.40.100.10">
    <property type="entry name" value="Cyclophilin-like"/>
    <property type="match status" value="1"/>
</dbReference>
<dbReference type="InterPro" id="IPR002130">
    <property type="entry name" value="Cyclophilin-type_PPIase_dom"/>
</dbReference>
<proteinExistence type="inferred from homology"/>
<dbReference type="InterPro" id="IPR020892">
    <property type="entry name" value="Cyclophilin-type_PPIase_CS"/>
</dbReference>
<feature type="signal peptide" evidence="5">
    <location>
        <begin position="1"/>
        <end position="17"/>
    </location>
</feature>
<dbReference type="PROSITE" id="PS51257">
    <property type="entry name" value="PROKAR_LIPOPROTEIN"/>
    <property type="match status" value="1"/>
</dbReference>
<evidence type="ECO:0000256" key="4">
    <source>
        <dbReference type="ARBA" id="ARBA00023235"/>
    </source>
</evidence>
<keyword evidence="3" id="KW-0697">Rotamase</keyword>
<evidence type="ECO:0000256" key="1">
    <source>
        <dbReference type="ARBA" id="ARBA00007365"/>
    </source>
</evidence>
<dbReference type="Gene3D" id="1.25.10.10">
    <property type="entry name" value="Leucine-rich Repeat Variant"/>
    <property type="match status" value="1"/>
</dbReference>
<keyword evidence="4 7" id="KW-0413">Isomerase</keyword>
<dbReference type="EMBL" id="SNYM01000009">
    <property type="protein sequence ID" value="TDQ47663.1"/>
    <property type="molecule type" value="Genomic_DNA"/>
</dbReference>
<gene>
    <name evidence="7" type="ORF">EV696_10967</name>
</gene>
<dbReference type="Pfam" id="PF13646">
    <property type="entry name" value="HEAT_2"/>
    <property type="match status" value="1"/>
</dbReference>
<evidence type="ECO:0000256" key="5">
    <source>
        <dbReference type="SAM" id="SignalP"/>
    </source>
</evidence>
<dbReference type="InterPro" id="IPR011989">
    <property type="entry name" value="ARM-like"/>
</dbReference>
<name>A0A4R6UQ88_9GAMM</name>
<evidence type="ECO:0000256" key="3">
    <source>
        <dbReference type="ARBA" id="ARBA00023110"/>
    </source>
</evidence>
<dbReference type="OrthoDB" id="9807797at2"/>
<sequence length="497" mass="54654">MRICGVFLLLLSLPALQSCSTTSTVSQLYEMADRREVDAELWQAAVQSDDNEQRTTALRLLGRIGGDPVVDLLLPSLQHERPEIRLEAAFALGISGSVNAIAPLHARLAEESNAEVASAIWLALANLAAPRLQSQLVDAWDHEPEQQQTLAQAAAFLWAYHRDKLQQLDRGLVNRLMQAARSDNVALASNSAAALARVRKESGAFRRHILIDTLKNAPVERSRQLLLKVLGANSDAVGDAFLRDILAGKAYRDTPPSDAERAEAAAALVARLDDKALTTFIQAMKDEPSWSVRALAFQSLSAEQVERLRAELQAHIEAVPADRAVLMPILQPIEFRDETEEPAKATADYHDVRKASGTQIRLSTNRGDIDIELLPQAPYTAANFLELVGKGYYNGTVFHRVIPNFVAQGGDPSGRGDGGPGYRIREELSRLPHERGYIGMATAGKDTAGSQFFFNTERNPHLDWHYTVFAKVMRGEDIMMALQQGDTIVSAKVLDKR</sequence>
<dbReference type="InterPro" id="IPR016024">
    <property type="entry name" value="ARM-type_fold"/>
</dbReference>
<dbReference type="CDD" id="cd00317">
    <property type="entry name" value="cyclophilin"/>
    <property type="match status" value="1"/>
</dbReference>
<dbReference type="InterPro" id="IPR004155">
    <property type="entry name" value="PBS_lyase_HEAT"/>
</dbReference>
<dbReference type="PROSITE" id="PS50072">
    <property type="entry name" value="CSA_PPIASE_2"/>
    <property type="match status" value="1"/>
</dbReference>
<dbReference type="SUPFAM" id="SSF48371">
    <property type="entry name" value="ARM repeat"/>
    <property type="match status" value="1"/>
</dbReference>